<dbReference type="GO" id="GO:0008270">
    <property type="term" value="F:zinc ion binding"/>
    <property type="evidence" value="ECO:0007669"/>
    <property type="project" value="InterPro"/>
</dbReference>
<dbReference type="GO" id="GO:0003677">
    <property type="term" value="F:DNA binding"/>
    <property type="evidence" value="ECO:0007669"/>
    <property type="project" value="InterPro"/>
</dbReference>
<dbReference type="Pfam" id="PF04082">
    <property type="entry name" value="Fungal_trans"/>
    <property type="match status" value="1"/>
</dbReference>
<keyword evidence="2" id="KW-0479">Metal-binding</keyword>
<evidence type="ECO:0000313" key="8">
    <source>
        <dbReference type="EMBL" id="CAH0053381.1"/>
    </source>
</evidence>
<evidence type="ECO:0000259" key="7">
    <source>
        <dbReference type="PROSITE" id="PS50048"/>
    </source>
</evidence>
<feature type="domain" description="Zn(2)-C6 fungal-type" evidence="7">
    <location>
        <begin position="326"/>
        <end position="356"/>
    </location>
</feature>
<dbReference type="Proteomes" id="UP000775872">
    <property type="component" value="Unassembled WGS sequence"/>
</dbReference>
<evidence type="ECO:0000256" key="2">
    <source>
        <dbReference type="ARBA" id="ARBA00022723"/>
    </source>
</evidence>
<dbReference type="Gene3D" id="4.10.240.10">
    <property type="entry name" value="Zn(2)-C6 fungal-type DNA-binding domain"/>
    <property type="match status" value="1"/>
</dbReference>
<dbReference type="SMART" id="SM00066">
    <property type="entry name" value="GAL4"/>
    <property type="match status" value="1"/>
</dbReference>
<dbReference type="GO" id="GO:0000981">
    <property type="term" value="F:DNA-binding transcription factor activity, RNA polymerase II-specific"/>
    <property type="evidence" value="ECO:0007669"/>
    <property type="project" value="InterPro"/>
</dbReference>
<dbReference type="SUPFAM" id="SSF57701">
    <property type="entry name" value="Zn2/Cys6 DNA-binding domain"/>
    <property type="match status" value="1"/>
</dbReference>
<feature type="compositionally biased region" description="Polar residues" evidence="6">
    <location>
        <begin position="24"/>
        <end position="51"/>
    </location>
</feature>
<keyword evidence="4" id="KW-0804">Transcription</keyword>
<keyword evidence="3" id="KW-0805">Transcription regulation</keyword>
<proteinExistence type="predicted"/>
<accession>A0A9N9ZD68</accession>
<name>A0A9N9ZD68_9HYPO</name>
<dbReference type="EMBL" id="CABFOC020000045">
    <property type="protein sequence ID" value="CAH0053381.1"/>
    <property type="molecule type" value="Genomic_DNA"/>
</dbReference>
<dbReference type="InterPro" id="IPR007219">
    <property type="entry name" value="XnlR_reg_dom"/>
</dbReference>
<dbReference type="CDD" id="cd12148">
    <property type="entry name" value="fungal_TF_MHR"/>
    <property type="match status" value="1"/>
</dbReference>
<protein>
    <recommendedName>
        <fullName evidence="7">Zn(2)-C6 fungal-type domain-containing protein</fullName>
    </recommendedName>
</protein>
<dbReference type="Pfam" id="PF00172">
    <property type="entry name" value="Zn_clus"/>
    <property type="match status" value="1"/>
</dbReference>
<keyword evidence="9" id="KW-1185">Reference proteome</keyword>
<reference evidence="9" key="1">
    <citation type="submission" date="2019-06" db="EMBL/GenBank/DDBJ databases">
        <authorList>
            <person name="Broberg M."/>
        </authorList>
    </citation>
    <scope>NUCLEOTIDE SEQUENCE [LARGE SCALE GENOMIC DNA]</scope>
</reference>
<feature type="compositionally biased region" description="Low complexity" evidence="6">
    <location>
        <begin position="89"/>
        <end position="103"/>
    </location>
</feature>
<evidence type="ECO:0000256" key="3">
    <source>
        <dbReference type="ARBA" id="ARBA00023015"/>
    </source>
</evidence>
<feature type="compositionally biased region" description="Pro residues" evidence="6">
    <location>
        <begin position="104"/>
        <end position="113"/>
    </location>
</feature>
<keyword evidence="5" id="KW-0539">Nucleus</keyword>
<feature type="region of interest" description="Disordered" evidence="6">
    <location>
        <begin position="359"/>
        <end position="460"/>
    </location>
</feature>
<dbReference type="InterPro" id="IPR050815">
    <property type="entry name" value="TF_fung"/>
</dbReference>
<evidence type="ECO:0000256" key="1">
    <source>
        <dbReference type="ARBA" id="ARBA00004123"/>
    </source>
</evidence>
<dbReference type="GO" id="GO:0005634">
    <property type="term" value="C:nucleus"/>
    <property type="evidence" value="ECO:0007669"/>
    <property type="project" value="UniProtKB-SubCell"/>
</dbReference>
<evidence type="ECO:0000313" key="9">
    <source>
        <dbReference type="Proteomes" id="UP000775872"/>
    </source>
</evidence>
<dbReference type="OrthoDB" id="5426798at2759"/>
<evidence type="ECO:0000256" key="6">
    <source>
        <dbReference type="SAM" id="MobiDB-lite"/>
    </source>
</evidence>
<dbReference type="GO" id="GO:0006351">
    <property type="term" value="P:DNA-templated transcription"/>
    <property type="evidence" value="ECO:0007669"/>
    <property type="project" value="InterPro"/>
</dbReference>
<feature type="compositionally biased region" description="Polar residues" evidence="6">
    <location>
        <begin position="422"/>
        <end position="440"/>
    </location>
</feature>
<gene>
    <name evidence="8" type="ORF">CSOL1703_00005253</name>
</gene>
<comment type="subcellular location">
    <subcellularLocation>
        <location evidence="1">Nucleus</location>
    </subcellularLocation>
</comment>
<dbReference type="AlphaFoldDB" id="A0A9N9ZD68"/>
<dbReference type="PANTHER" id="PTHR47338">
    <property type="entry name" value="ZN(II)2CYS6 TRANSCRIPTION FACTOR (EUROFUNG)-RELATED"/>
    <property type="match status" value="1"/>
</dbReference>
<dbReference type="PROSITE" id="PS00463">
    <property type="entry name" value="ZN2_CY6_FUNGAL_1"/>
    <property type="match status" value="1"/>
</dbReference>
<organism evidence="8 9">
    <name type="scientific">Clonostachys solani</name>
    <dbReference type="NCBI Taxonomy" id="160281"/>
    <lineage>
        <taxon>Eukaryota</taxon>
        <taxon>Fungi</taxon>
        <taxon>Dikarya</taxon>
        <taxon>Ascomycota</taxon>
        <taxon>Pezizomycotina</taxon>
        <taxon>Sordariomycetes</taxon>
        <taxon>Hypocreomycetidae</taxon>
        <taxon>Hypocreales</taxon>
        <taxon>Bionectriaceae</taxon>
        <taxon>Clonostachys</taxon>
    </lineage>
</organism>
<feature type="compositionally biased region" description="Basic and acidic residues" evidence="6">
    <location>
        <begin position="193"/>
        <end position="206"/>
    </location>
</feature>
<dbReference type="PANTHER" id="PTHR47338:SF11">
    <property type="entry name" value="ZN(II)2CYS6 TRANSCRIPTION FACTOR (EUROFUNG)"/>
    <property type="match status" value="1"/>
</dbReference>
<dbReference type="CDD" id="cd00067">
    <property type="entry name" value="GAL4"/>
    <property type="match status" value="1"/>
</dbReference>
<evidence type="ECO:0000256" key="4">
    <source>
        <dbReference type="ARBA" id="ARBA00023163"/>
    </source>
</evidence>
<feature type="region of interest" description="Disordered" evidence="6">
    <location>
        <begin position="1"/>
        <end position="264"/>
    </location>
</feature>
<evidence type="ECO:0000256" key="5">
    <source>
        <dbReference type="ARBA" id="ARBA00023242"/>
    </source>
</evidence>
<comment type="caution">
    <text evidence="8">The sequence shown here is derived from an EMBL/GenBank/DDBJ whole genome shotgun (WGS) entry which is preliminary data.</text>
</comment>
<dbReference type="InterPro" id="IPR001138">
    <property type="entry name" value="Zn2Cys6_DnaBD"/>
</dbReference>
<dbReference type="PROSITE" id="PS50048">
    <property type="entry name" value="ZN2_CY6_FUNGAL_2"/>
    <property type="match status" value="1"/>
</dbReference>
<reference evidence="8 9" key="2">
    <citation type="submission" date="2021-10" db="EMBL/GenBank/DDBJ databases">
        <authorList>
            <person name="Piombo E."/>
        </authorList>
    </citation>
    <scope>NUCLEOTIDE SEQUENCE [LARGE SCALE GENOMIC DNA]</scope>
</reference>
<sequence length="951" mass="104611">MGGLAAFESGQRLLPPDTPPALVSPTTTVFSSRSSPATEVAWSSRSISSPPMQDYEKNPSSSSSTTATMVSEKASETSPKLADNLGAGQQKPQQQLPSLSSIFGPPPPAPRPLNSPHSDRHSSLATSSPRMDRPRHVSAGRSDSYFPPTLSPPLSHPRTSYDGSAEKPGFQGLRRSASGPGSPRFRPTNVQESRLDAEAGRGEFGRSRTMQSSQDHFRLQFSGQNEAGSGFREHGMPSSTAANPPSTANSTSQADGSSTKSTLGPKIWTGTHFLPRFVKAAEVPGEGLCYFYDDGTHCKTVIDGEAVTPHWGVTKAGKPRKRLAIACVTCREKKIKCDPDYPRCIQCEKFGRVCRFKNAPRGGHNTSPSTPPAELDDVRTGGGSRRVSAEDFGRRSVSPVSPRAQFRPSSADAGSNKRLKLDQQTYVPSRDSPPSNSMPSHRSRSHVASPIPTPTPAMPRIPDDVLHRAWQTDPFVTDPQSIKAVVSQFFSHVDGTMVLTLLPERSTRAWVTNSTQRKLPEDLMLLYSILAVGVALSGGPKHIAFEYAQVAQYAQKGMQFNCLQLAQSRVLLALYYVSVGRKREANELMSAAAATVASLQLNLELDNSNEASISSFPLGLNRAGYCEARRRTLWSLFMLERLSGMFPDRVTMINPEDIYIRLPSDRRSFEEQVESLAPVFNPHSLSLSKMSNHADEIATYLVMMVHLWAESQATVYRLVHRPTSAEGEFSKVRGLMGSIESWQSTLPTRLSLNRSNLEAAATEGNMGPFASMHLLYHHAMIKLNRHSRAPRQLSSEARFHHVRACQEHAADTIDMVDSIDGLFRSRTTNMSVPPPMLAIAVAEAVDVLSASQPLSLAKKVIDNIRRVRPPIDNMTNIWDDSRNIQHAIERRTYLLNRIFERGPQPVSPTEGYVLTSKPWGKSEDKELHWEFTEPLGRTFAADMDVIYLGLH</sequence>
<feature type="compositionally biased region" description="Polar residues" evidence="6">
    <location>
        <begin position="237"/>
        <end position="262"/>
    </location>
</feature>
<dbReference type="InterPro" id="IPR036864">
    <property type="entry name" value="Zn2-C6_fun-type_DNA-bd_sf"/>
</dbReference>